<protein>
    <recommendedName>
        <fullName evidence="1">ESAT-6-like protein</fullName>
    </recommendedName>
</protein>
<dbReference type="SUPFAM" id="SSF140453">
    <property type="entry name" value="EsxAB dimer-like"/>
    <property type="match status" value="1"/>
</dbReference>
<dbReference type="RefSeq" id="WP_284825491.1">
    <property type="nucleotide sequence ID" value="NZ_CP126969.1"/>
</dbReference>
<proteinExistence type="inferred from homology"/>
<evidence type="ECO:0000256" key="1">
    <source>
        <dbReference type="RuleBase" id="RU362001"/>
    </source>
</evidence>
<comment type="similarity">
    <text evidence="1">Belongs to the WXG100 family.</text>
</comment>
<dbReference type="Pfam" id="PF06013">
    <property type="entry name" value="WXG100"/>
    <property type="match status" value="1"/>
</dbReference>
<dbReference type="InterPro" id="IPR010310">
    <property type="entry name" value="T7SS_ESAT-6-like"/>
</dbReference>
<reference evidence="2 3" key="1">
    <citation type="submission" date="2023-05" db="EMBL/GenBank/DDBJ databases">
        <title>Corynebacterium suedekumii sp. nov. and Corynebacterium breve sp. nov. isolated from raw cow's milk.</title>
        <authorList>
            <person name="Baer M.K."/>
            <person name="Mehl L."/>
            <person name="Hellmuth R."/>
            <person name="Marke G."/>
            <person name="Lipski A."/>
        </authorList>
    </citation>
    <scope>NUCLEOTIDE SEQUENCE [LARGE SCALE GENOMIC DNA]</scope>
    <source>
        <strain evidence="2 3">R4</strain>
    </source>
</reference>
<dbReference type="Gene3D" id="1.10.287.1060">
    <property type="entry name" value="ESAT-6-like"/>
    <property type="match status" value="1"/>
</dbReference>
<evidence type="ECO:0000313" key="2">
    <source>
        <dbReference type="EMBL" id="WIM68138.1"/>
    </source>
</evidence>
<dbReference type="NCBIfam" id="TIGR03930">
    <property type="entry name" value="WXG100_ESAT6"/>
    <property type="match status" value="1"/>
</dbReference>
<accession>A0ABY8VHM5</accession>
<evidence type="ECO:0000313" key="3">
    <source>
        <dbReference type="Proteomes" id="UP001225598"/>
    </source>
</evidence>
<keyword evidence="3" id="KW-1185">Reference proteome</keyword>
<organism evidence="2 3">
    <name type="scientific">Corynebacterium breve</name>
    <dbReference type="NCBI Taxonomy" id="3049799"/>
    <lineage>
        <taxon>Bacteria</taxon>
        <taxon>Bacillati</taxon>
        <taxon>Actinomycetota</taxon>
        <taxon>Actinomycetes</taxon>
        <taxon>Mycobacteriales</taxon>
        <taxon>Corynebacteriaceae</taxon>
        <taxon>Corynebacterium</taxon>
    </lineage>
</organism>
<name>A0ABY8VHM5_9CORY</name>
<dbReference type="Proteomes" id="UP001225598">
    <property type="component" value="Chromosome"/>
</dbReference>
<dbReference type="InterPro" id="IPR036689">
    <property type="entry name" value="ESAT-6-like_sf"/>
</dbReference>
<sequence length="109" mass="12043">MTQPTGEFQTEADVMRAAADHTRVVHDAVQSELRRLQEAIMETQSFWKGEAKSTFDDLMVRYDDEEAKLLKALTDIGNNIDSNAGDFEGVEAINADAFKAINPAEGLPL</sequence>
<dbReference type="EMBL" id="CP126969">
    <property type="protein sequence ID" value="WIM68138.1"/>
    <property type="molecule type" value="Genomic_DNA"/>
</dbReference>
<gene>
    <name evidence="2" type="ORF">QP027_01695</name>
</gene>